<name>A0A9P4IGA3_9PEZI</name>
<feature type="coiled-coil region" evidence="1">
    <location>
        <begin position="80"/>
        <end position="107"/>
    </location>
</feature>
<protein>
    <submittedName>
        <fullName evidence="2">Uncharacterized protein</fullName>
    </submittedName>
</protein>
<gene>
    <name evidence="2" type="ORF">NA57DRAFT_56708</name>
</gene>
<sequence length="158" mass="17629">MSSTDSSTSKISKRIVKLNAALAQQKADQKAACAAMDEDIAHLRADIATLDKNNPLITEEELIEAGARYKTWVLHEPTLTASLTEAETNLEERLEQLRKARDRITAKVKWYMVAEADAEKAMSGTDDEGTILKQIDDLAATKIKEGEERRRKFAVKPE</sequence>
<dbReference type="AlphaFoldDB" id="A0A9P4IGA3"/>
<keyword evidence="1" id="KW-0175">Coiled coil</keyword>
<accession>A0A9P4IGA3</accession>
<dbReference type="EMBL" id="ML978126">
    <property type="protein sequence ID" value="KAF2099082.1"/>
    <property type="molecule type" value="Genomic_DNA"/>
</dbReference>
<evidence type="ECO:0000313" key="3">
    <source>
        <dbReference type="Proteomes" id="UP000799772"/>
    </source>
</evidence>
<evidence type="ECO:0000256" key="1">
    <source>
        <dbReference type="SAM" id="Coils"/>
    </source>
</evidence>
<organism evidence="2 3">
    <name type="scientific">Rhizodiscina lignyota</name>
    <dbReference type="NCBI Taxonomy" id="1504668"/>
    <lineage>
        <taxon>Eukaryota</taxon>
        <taxon>Fungi</taxon>
        <taxon>Dikarya</taxon>
        <taxon>Ascomycota</taxon>
        <taxon>Pezizomycotina</taxon>
        <taxon>Dothideomycetes</taxon>
        <taxon>Pleosporomycetidae</taxon>
        <taxon>Aulographales</taxon>
        <taxon>Rhizodiscinaceae</taxon>
        <taxon>Rhizodiscina</taxon>
    </lineage>
</organism>
<evidence type="ECO:0000313" key="2">
    <source>
        <dbReference type="EMBL" id="KAF2099082.1"/>
    </source>
</evidence>
<reference evidence="2" key="1">
    <citation type="journal article" date="2020" name="Stud. Mycol.">
        <title>101 Dothideomycetes genomes: a test case for predicting lifestyles and emergence of pathogens.</title>
        <authorList>
            <person name="Haridas S."/>
            <person name="Albert R."/>
            <person name="Binder M."/>
            <person name="Bloem J."/>
            <person name="Labutti K."/>
            <person name="Salamov A."/>
            <person name="Andreopoulos B."/>
            <person name="Baker S."/>
            <person name="Barry K."/>
            <person name="Bills G."/>
            <person name="Bluhm B."/>
            <person name="Cannon C."/>
            <person name="Castanera R."/>
            <person name="Culley D."/>
            <person name="Daum C."/>
            <person name="Ezra D."/>
            <person name="Gonzalez J."/>
            <person name="Henrissat B."/>
            <person name="Kuo A."/>
            <person name="Liang C."/>
            <person name="Lipzen A."/>
            <person name="Lutzoni F."/>
            <person name="Magnuson J."/>
            <person name="Mondo S."/>
            <person name="Nolan M."/>
            <person name="Ohm R."/>
            <person name="Pangilinan J."/>
            <person name="Park H.-J."/>
            <person name="Ramirez L."/>
            <person name="Alfaro M."/>
            <person name="Sun H."/>
            <person name="Tritt A."/>
            <person name="Yoshinaga Y."/>
            <person name="Zwiers L.-H."/>
            <person name="Turgeon B."/>
            <person name="Goodwin S."/>
            <person name="Spatafora J."/>
            <person name="Crous P."/>
            <person name="Grigoriev I."/>
        </authorList>
    </citation>
    <scope>NUCLEOTIDE SEQUENCE</scope>
    <source>
        <strain evidence="2">CBS 133067</strain>
    </source>
</reference>
<dbReference type="Proteomes" id="UP000799772">
    <property type="component" value="Unassembled WGS sequence"/>
</dbReference>
<keyword evidence="3" id="KW-1185">Reference proteome</keyword>
<comment type="caution">
    <text evidence="2">The sequence shown here is derived from an EMBL/GenBank/DDBJ whole genome shotgun (WGS) entry which is preliminary data.</text>
</comment>
<proteinExistence type="predicted"/>